<comment type="subcellular location">
    <subcellularLocation>
        <location evidence="2">Cytoplasm</location>
    </subcellularLocation>
</comment>
<evidence type="ECO:0000256" key="1">
    <source>
        <dbReference type="ARBA" id="ARBA00005898"/>
    </source>
</evidence>
<evidence type="ECO:0000259" key="4">
    <source>
        <dbReference type="Pfam" id="PF02875"/>
    </source>
</evidence>
<sequence>MRNLRRKLFTPYHYLWARLSALWYGFPARRLTVIGVTGTKGKSSVAEMLHAILMVAGHTTALASTIRFAFGTESRPNLFKMTLPGRGFIQKFLAEAVAKECTHAVVEITSEASLQYRHLDLELDALVFTNLQKEHIESHGSLENYFQAKLSIGEELVRSTKRPRSIIAHKDDVRGPSFLALPVENRIPFSLADATEILTSANGVSFSYAGTHFNLSLPGKFNILNALAAIKTAETFCIPLEMCAKALRELTHISGRIERIEAGQDFIAVVDYAHTPDSLKALYSAFPTQRKICVLGNTGGGRDTWKRPEMGRIADEACEKVILTNEDPYDEDPRAIIDAMARGMKRAPEIIMDRREAIRAALRAARMGDAVLVSGKGTDPFIMGPHGTKIPWSDAAVVREELERLLKKL</sequence>
<keyword evidence="2" id="KW-0132">Cell division</keyword>
<dbReference type="AlphaFoldDB" id="A0A1F6BV74"/>
<evidence type="ECO:0000256" key="3">
    <source>
        <dbReference type="SAM" id="Phobius"/>
    </source>
</evidence>
<gene>
    <name evidence="6" type="ORF">A2118_01655</name>
</gene>
<dbReference type="InterPro" id="IPR005761">
    <property type="entry name" value="UDP-N-AcMur-Glu-dNH2Pim_ligase"/>
</dbReference>
<dbReference type="InterPro" id="IPR036565">
    <property type="entry name" value="Mur-like_cat_sf"/>
</dbReference>
<keyword evidence="2" id="KW-0131">Cell cycle</keyword>
<dbReference type="SUPFAM" id="SSF53244">
    <property type="entry name" value="MurD-like peptide ligases, peptide-binding domain"/>
    <property type="match status" value="1"/>
</dbReference>
<dbReference type="GO" id="GO:0005737">
    <property type="term" value="C:cytoplasm"/>
    <property type="evidence" value="ECO:0007669"/>
    <property type="project" value="UniProtKB-SubCell"/>
</dbReference>
<proteinExistence type="inferred from homology"/>
<dbReference type="NCBIfam" id="TIGR01085">
    <property type="entry name" value="murE"/>
    <property type="match status" value="1"/>
</dbReference>
<dbReference type="InterPro" id="IPR036615">
    <property type="entry name" value="Mur_ligase_C_dom_sf"/>
</dbReference>
<dbReference type="PANTHER" id="PTHR23135:SF4">
    <property type="entry name" value="UDP-N-ACETYLMURAMOYL-L-ALANYL-D-GLUTAMATE--2,6-DIAMINOPIMELATE LIGASE MURE HOMOLOG, CHLOROPLASTIC"/>
    <property type="match status" value="1"/>
</dbReference>
<dbReference type="GO" id="GO:0009252">
    <property type="term" value="P:peptidoglycan biosynthetic process"/>
    <property type="evidence" value="ECO:0007669"/>
    <property type="project" value="UniProtKB-UniPathway"/>
</dbReference>
<dbReference type="GO" id="GO:0071555">
    <property type="term" value="P:cell wall organization"/>
    <property type="evidence" value="ECO:0007669"/>
    <property type="project" value="UniProtKB-KW"/>
</dbReference>
<dbReference type="SUPFAM" id="SSF53623">
    <property type="entry name" value="MurD-like peptide ligases, catalytic domain"/>
    <property type="match status" value="1"/>
</dbReference>
<protein>
    <recommendedName>
        <fullName evidence="8">UDP-N-acetylmuramoyl-L-alanyl-D-glutamate--2, 6-diaminopimelate ligase</fullName>
    </recommendedName>
</protein>
<evidence type="ECO:0000259" key="5">
    <source>
        <dbReference type="Pfam" id="PF08245"/>
    </source>
</evidence>
<evidence type="ECO:0008006" key="8">
    <source>
        <dbReference type="Google" id="ProtNLM"/>
    </source>
</evidence>
<dbReference type="GO" id="GO:0051301">
    <property type="term" value="P:cell division"/>
    <property type="evidence" value="ECO:0007669"/>
    <property type="project" value="UniProtKB-KW"/>
</dbReference>
<evidence type="ECO:0000313" key="7">
    <source>
        <dbReference type="Proteomes" id="UP000179014"/>
    </source>
</evidence>
<dbReference type="UniPathway" id="UPA00219"/>
<dbReference type="InterPro" id="IPR013221">
    <property type="entry name" value="Mur_ligase_cen"/>
</dbReference>
<reference evidence="6 7" key="1">
    <citation type="journal article" date="2016" name="Nat. Commun.">
        <title>Thousands of microbial genomes shed light on interconnected biogeochemical processes in an aquifer system.</title>
        <authorList>
            <person name="Anantharaman K."/>
            <person name="Brown C.T."/>
            <person name="Hug L.A."/>
            <person name="Sharon I."/>
            <person name="Castelle C.J."/>
            <person name="Probst A.J."/>
            <person name="Thomas B.C."/>
            <person name="Singh A."/>
            <person name="Wilkins M.J."/>
            <person name="Karaoz U."/>
            <person name="Brodie E.L."/>
            <person name="Williams K.H."/>
            <person name="Hubbard S.S."/>
            <person name="Banfield J.F."/>
        </authorList>
    </citation>
    <scope>NUCLEOTIDE SEQUENCE [LARGE SCALE GENOMIC DNA]</scope>
</reference>
<feature type="domain" description="Mur ligase central" evidence="5">
    <location>
        <begin position="36"/>
        <end position="232"/>
    </location>
</feature>
<dbReference type="GO" id="GO:0008360">
    <property type="term" value="P:regulation of cell shape"/>
    <property type="evidence" value="ECO:0007669"/>
    <property type="project" value="UniProtKB-KW"/>
</dbReference>
<dbReference type="InterPro" id="IPR004101">
    <property type="entry name" value="Mur_ligase_C"/>
</dbReference>
<dbReference type="Pfam" id="PF02875">
    <property type="entry name" value="Mur_ligase_C"/>
    <property type="match status" value="1"/>
</dbReference>
<keyword evidence="3" id="KW-1133">Transmembrane helix</keyword>
<name>A0A1F6BV74_9BACT</name>
<accession>A0A1F6BV74</accession>
<keyword evidence="3" id="KW-0472">Membrane</keyword>
<feature type="transmembrane region" description="Helical" evidence="3">
    <location>
        <begin position="48"/>
        <end position="70"/>
    </location>
</feature>
<dbReference type="Pfam" id="PF08245">
    <property type="entry name" value="Mur_ligase_M"/>
    <property type="match status" value="1"/>
</dbReference>
<dbReference type="EMBL" id="MFKN01000025">
    <property type="protein sequence ID" value="OGG40854.1"/>
    <property type="molecule type" value="Genomic_DNA"/>
</dbReference>
<feature type="domain" description="Mur ligase C-terminal" evidence="4">
    <location>
        <begin position="255"/>
        <end position="377"/>
    </location>
</feature>
<keyword evidence="2" id="KW-0573">Peptidoglycan synthesis</keyword>
<dbReference type="GO" id="GO:0016881">
    <property type="term" value="F:acid-amino acid ligase activity"/>
    <property type="evidence" value="ECO:0007669"/>
    <property type="project" value="InterPro"/>
</dbReference>
<keyword evidence="2" id="KW-0961">Cell wall biogenesis/degradation</keyword>
<organism evidence="6 7">
    <name type="scientific">Candidatus Kaiserbacteria bacterium GWA2_50_9</name>
    <dbReference type="NCBI Taxonomy" id="1798474"/>
    <lineage>
        <taxon>Bacteria</taxon>
        <taxon>Candidatus Kaiseribacteriota</taxon>
    </lineage>
</organism>
<dbReference type="PANTHER" id="PTHR23135">
    <property type="entry name" value="MUR LIGASE FAMILY MEMBER"/>
    <property type="match status" value="1"/>
</dbReference>
<comment type="similarity">
    <text evidence="1">Belongs to the MurCDEF family. MurE subfamily.</text>
</comment>
<dbReference type="STRING" id="1798474.A2118_01655"/>
<comment type="pathway">
    <text evidence="2">Cell wall biogenesis; peptidoglycan biosynthesis.</text>
</comment>
<comment type="caution">
    <text evidence="6">The sequence shown here is derived from an EMBL/GenBank/DDBJ whole genome shotgun (WGS) entry which is preliminary data.</text>
</comment>
<dbReference type="Gene3D" id="3.90.190.20">
    <property type="entry name" value="Mur ligase, C-terminal domain"/>
    <property type="match status" value="1"/>
</dbReference>
<dbReference type="GO" id="GO:0005524">
    <property type="term" value="F:ATP binding"/>
    <property type="evidence" value="ECO:0007669"/>
    <property type="project" value="InterPro"/>
</dbReference>
<dbReference type="Gene3D" id="3.40.1190.10">
    <property type="entry name" value="Mur-like, catalytic domain"/>
    <property type="match status" value="1"/>
</dbReference>
<keyword evidence="3" id="KW-0812">Transmembrane</keyword>
<evidence type="ECO:0000256" key="2">
    <source>
        <dbReference type="RuleBase" id="RU004135"/>
    </source>
</evidence>
<evidence type="ECO:0000313" key="6">
    <source>
        <dbReference type="EMBL" id="OGG40854.1"/>
    </source>
</evidence>
<dbReference type="Proteomes" id="UP000179014">
    <property type="component" value="Unassembled WGS sequence"/>
</dbReference>
<keyword evidence="2" id="KW-0133">Cell shape</keyword>